<dbReference type="OrthoDB" id="9810341at2"/>
<protein>
    <submittedName>
        <fullName evidence="2">VOC family protein</fullName>
    </submittedName>
</protein>
<reference evidence="2 3" key="1">
    <citation type="submission" date="2018-06" db="EMBL/GenBank/DDBJ databases">
        <title>Actinomadura craniellae sp. nov. isolated from marine sponge Craniella sp.</title>
        <authorList>
            <person name="Li L."/>
            <person name="Xu Q.H."/>
            <person name="Lin H.W."/>
            <person name="Lu Y.H."/>
        </authorList>
    </citation>
    <scope>NUCLEOTIDE SEQUENCE [LARGE SCALE GENOMIC DNA]</scope>
    <source>
        <strain evidence="2 3">LHW63021</strain>
    </source>
</reference>
<dbReference type="InterPro" id="IPR029068">
    <property type="entry name" value="Glyas_Bleomycin-R_OHBP_Dase"/>
</dbReference>
<dbReference type="PROSITE" id="PS51819">
    <property type="entry name" value="VOC"/>
    <property type="match status" value="1"/>
</dbReference>
<dbReference type="InterPro" id="IPR037523">
    <property type="entry name" value="VOC_core"/>
</dbReference>
<dbReference type="RefSeq" id="WP_111871912.1">
    <property type="nucleotide sequence ID" value="NZ_QLYX01000022.1"/>
</dbReference>
<evidence type="ECO:0000313" key="3">
    <source>
        <dbReference type="Proteomes" id="UP000251891"/>
    </source>
</evidence>
<dbReference type="EMBL" id="QLYX01000022">
    <property type="protein sequence ID" value="RAY11012.1"/>
    <property type="molecule type" value="Genomic_DNA"/>
</dbReference>
<proteinExistence type="predicted"/>
<comment type="caution">
    <text evidence="2">The sequence shown here is derived from an EMBL/GenBank/DDBJ whole genome shotgun (WGS) entry which is preliminary data.</text>
</comment>
<organism evidence="2 3">
    <name type="scientific">Actinomadura craniellae</name>
    <dbReference type="NCBI Taxonomy" id="2231787"/>
    <lineage>
        <taxon>Bacteria</taxon>
        <taxon>Bacillati</taxon>
        <taxon>Actinomycetota</taxon>
        <taxon>Actinomycetes</taxon>
        <taxon>Streptosporangiales</taxon>
        <taxon>Thermomonosporaceae</taxon>
        <taxon>Actinomadura</taxon>
    </lineage>
</organism>
<dbReference type="InterPro" id="IPR004360">
    <property type="entry name" value="Glyas_Fos-R_dOase_dom"/>
</dbReference>
<feature type="domain" description="VOC" evidence="1">
    <location>
        <begin position="4"/>
        <end position="120"/>
    </location>
</feature>
<evidence type="ECO:0000259" key="1">
    <source>
        <dbReference type="PROSITE" id="PS51819"/>
    </source>
</evidence>
<dbReference type="AlphaFoldDB" id="A0A365GW72"/>
<dbReference type="CDD" id="cd08351">
    <property type="entry name" value="ChaP_like"/>
    <property type="match status" value="1"/>
</dbReference>
<keyword evidence="3" id="KW-1185">Reference proteome</keyword>
<name>A0A365GW72_9ACTN</name>
<gene>
    <name evidence="2" type="ORF">DPM19_32415</name>
</gene>
<accession>A0A365GW72</accession>
<dbReference type="SUPFAM" id="SSF54593">
    <property type="entry name" value="Glyoxalase/Bleomycin resistance protein/Dihydroxybiphenyl dioxygenase"/>
    <property type="match status" value="1"/>
</dbReference>
<dbReference type="Proteomes" id="UP000251891">
    <property type="component" value="Unassembled WGS sequence"/>
</dbReference>
<dbReference type="Gene3D" id="3.10.180.10">
    <property type="entry name" value="2,3-Dihydroxybiphenyl 1,2-Dioxygenase, domain 1"/>
    <property type="match status" value="1"/>
</dbReference>
<dbReference type="Pfam" id="PF00903">
    <property type="entry name" value="Glyoxalase"/>
    <property type="match status" value="1"/>
</dbReference>
<evidence type="ECO:0000313" key="2">
    <source>
        <dbReference type="EMBL" id="RAY11012.1"/>
    </source>
</evidence>
<sequence length="125" mass="13795">MAVLLDHIIVPARNKRVSAEFLAGILGVEAGEQTGPFIPVRTGNGVTLDYMDSADFHSHHCAFLVSEEEFDDIFNRIEKSGTRYYAHPDGSGPNEINRRDGGRGVYFDDPDGHAMEILTVPYGGW</sequence>